<comment type="similarity">
    <text evidence="2 6">Belongs to the ABC-3 integral membrane protein family.</text>
</comment>
<dbReference type="PANTHER" id="PTHR30477">
    <property type="entry name" value="ABC-TRANSPORTER METAL-BINDING PROTEIN"/>
    <property type="match status" value="1"/>
</dbReference>
<feature type="transmembrane region" description="Helical" evidence="7">
    <location>
        <begin position="251"/>
        <end position="271"/>
    </location>
</feature>
<feature type="transmembrane region" description="Helical" evidence="7">
    <location>
        <begin position="18"/>
        <end position="38"/>
    </location>
</feature>
<evidence type="ECO:0000256" key="6">
    <source>
        <dbReference type="RuleBase" id="RU003943"/>
    </source>
</evidence>
<dbReference type="PANTHER" id="PTHR30477:SF0">
    <property type="entry name" value="METAL TRANSPORT SYSTEM MEMBRANE PROTEIN TM_0125-RELATED"/>
    <property type="match status" value="1"/>
</dbReference>
<dbReference type="KEGG" id="minf:MESINF_1013"/>
<sequence length="277" mass="29747">MIAQFIGDVVSYEFLRNAMIAAILVSTLTGIFSSVVVLRKIEFIGDGAAHATFGGIAFGLLLGANYIVMAALTAVVFAVVVSYFTRRNRLSESSVIGMLLPLSMSLGVIALSFVRGYTPDVMGLFFGNILLVTAADVWLLAGANLGTVIFFSLFFREILYYAYDEKMARHYGVPVAFVHYGTLIGISLSVVSSVKIAGIILVTAFLIIPAVSARLLARSLRSMISISVALGVVASVLGMFFSYILNMPPGPVIVVLLFIQFLSILSVKKLFGSKESD</sequence>
<dbReference type="Gene3D" id="1.10.3470.10">
    <property type="entry name" value="ABC transporter involved in vitamin B12 uptake, BtuC"/>
    <property type="match status" value="1"/>
</dbReference>
<dbReference type="Proteomes" id="UP000250796">
    <property type="component" value="Chromosome MESINF"/>
</dbReference>
<evidence type="ECO:0000256" key="7">
    <source>
        <dbReference type="SAM" id="Phobius"/>
    </source>
</evidence>
<evidence type="ECO:0000313" key="8">
    <source>
        <dbReference type="EMBL" id="SSC12462.1"/>
    </source>
</evidence>
<keyword evidence="5 7" id="KW-0472">Membrane</keyword>
<feature type="transmembrane region" description="Helical" evidence="7">
    <location>
        <begin position="196"/>
        <end position="217"/>
    </location>
</feature>
<feature type="transmembrane region" description="Helical" evidence="7">
    <location>
        <begin position="96"/>
        <end position="117"/>
    </location>
</feature>
<feature type="transmembrane region" description="Helical" evidence="7">
    <location>
        <begin position="137"/>
        <end position="159"/>
    </location>
</feature>
<feature type="transmembrane region" description="Helical" evidence="7">
    <location>
        <begin position="66"/>
        <end position="84"/>
    </location>
</feature>
<dbReference type="EMBL" id="LS974202">
    <property type="protein sequence ID" value="SSC12462.1"/>
    <property type="molecule type" value="Genomic_DNA"/>
</dbReference>
<keyword evidence="3 6" id="KW-0812">Transmembrane</keyword>
<protein>
    <submittedName>
        <fullName evidence="8">Putative metal transport system membrane protein TM_0125</fullName>
    </submittedName>
</protein>
<evidence type="ECO:0000256" key="5">
    <source>
        <dbReference type="ARBA" id="ARBA00023136"/>
    </source>
</evidence>
<feature type="transmembrane region" description="Helical" evidence="7">
    <location>
        <begin position="224"/>
        <end position="245"/>
    </location>
</feature>
<gene>
    <name evidence="8" type="ORF">MESINF_1013</name>
</gene>
<dbReference type="CDD" id="cd06550">
    <property type="entry name" value="TM_ABC_iron-siderophores_like"/>
    <property type="match status" value="1"/>
</dbReference>
<evidence type="ECO:0000256" key="1">
    <source>
        <dbReference type="ARBA" id="ARBA00004141"/>
    </source>
</evidence>
<dbReference type="AlphaFoldDB" id="A0A7Z7LEZ0"/>
<name>A0A7Z7LEZ0_9BACT</name>
<dbReference type="RefSeq" id="WP_169698780.1">
    <property type="nucleotide sequence ID" value="NZ_LS974202.1"/>
</dbReference>
<keyword evidence="9" id="KW-1185">Reference proteome</keyword>
<evidence type="ECO:0000313" key="9">
    <source>
        <dbReference type="Proteomes" id="UP000250796"/>
    </source>
</evidence>
<dbReference type="GO" id="GO:0055085">
    <property type="term" value="P:transmembrane transport"/>
    <property type="evidence" value="ECO:0007669"/>
    <property type="project" value="InterPro"/>
</dbReference>
<comment type="subcellular location">
    <subcellularLocation>
        <location evidence="6">Cell membrane</location>
        <topology evidence="6">Multi-pass membrane protein</topology>
    </subcellularLocation>
    <subcellularLocation>
        <location evidence="1">Membrane</location>
        <topology evidence="1">Multi-pass membrane protein</topology>
    </subcellularLocation>
</comment>
<feature type="transmembrane region" description="Helical" evidence="7">
    <location>
        <begin position="171"/>
        <end position="190"/>
    </location>
</feature>
<accession>A0A7Z7LEZ0</accession>
<dbReference type="SUPFAM" id="SSF81345">
    <property type="entry name" value="ABC transporter involved in vitamin B12 uptake, BtuC"/>
    <property type="match status" value="1"/>
</dbReference>
<dbReference type="GO" id="GO:0043190">
    <property type="term" value="C:ATP-binding cassette (ABC) transporter complex"/>
    <property type="evidence" value="ECO:0007669"/>
    <property type="project" value="InterPro"/>
</dbReference>
<keyword evidence="4 7" id="KW-1133">Transmembrane helix</keyword>
<dbReference type="InterPro" id="IPR001626">
    <property type="entry name" value="ABC_TroCD"/>
</dbReference>
<dbReference type="GO" id="GO:0010043">
    <property type="term" value="P:response to zinc ion"/>
    <property type="evidence" value="ECO:0007669"/>
    <property type="project" value="TreeGrafter"/>
</dbReference>
<proteinExistence type="inferred from homology"/>
<evidence type="ECO:0000256" key="4">
    <source>
        <dbReference type="ARBA" id="ARBA00022989"/>
    </source>
</evidence>
<dbReference type="InterPro" id="IPR037294">
    <property type="entry name" value="ABC_BtuC-like"/>
</dbReference>
<evidence type="ECO:0000256" key="2">
    <source>
        <dbReference type="ARBA" id="ARBA00008034"/>
    </source>
</evidence>
<reference evidence="8 9" key="1">
    <citation type="submission" date="2017-01" db="EMBL/GenBank/DDBJ databases">
        <authorList>
            <person name="Erauso G."/>
        </authorList>
    </citation>
    <scope>NUCLEOTIDE SEQUENCE [LARGE SCALE GENOMIC DNA]</scope>
    <source>
        <strain evidence="8">MESINF1</strain>
    </source>
</reference>
<keyword evidence="6" id="KW-0813">Transport</keyword>
<organism evidence="8 9">
    <name type="scientific">Mesotoga infera</name>
    <dbReference type="NCBI Taxonomy" id="1236046"/>
    <lineage>
        <taxon>Bacteria</taxon>
        <taxon>Thermotogati</taxon>
        <taxon>Thermotogota</taxon>
        <taxon>Thermotogae</taxon>
        <taxon>Kosmotogales</taxon>
        <taxon>Kosmotogaceae</taxon>
        <taxon>Mesotoga</taxon>
    </lineage>
</organism>
<evidence type="ECO:0000256" key="3">
    <source>
        <dbReference type="ARBA" id="ARBA00022692"/>
    </source>
</evidence>
<dbReference type="Pfam" id="PF00950">
    <property type="entry name" value="ABC-3"/>
    <property type="match status" value="1"/>
</dbReference>